<organism evidence="2">
    <name type="scientific">Arundo donax</name>
    <name type="common">Giant reed</name>
    <name type="synonym">Donax arundinaceus</name>
    <dbReference type="NCBI Taxonomy" id="35708"/>
    <lineage>
        <taxon>Eukaryota</taxon>
        <taxon>Viridiplantae</taxon>
        <taxon>Streptophyta</taxon>
        <taxon>Embryophyta</taxon>
        <taxon>Tracheophyta</taxon>
        <taxon>Spermatophyta</taxon>
        <taxon>Magnoliopsida</taxon>
        <taxon>Liliopsida</taxon>
        <taxon>Poales</taxon>
        <taxon>Poaceae</taxon>
        <taxon>PACMAD clade</taxon>
        <taxon>Arundinoideae</taxon>
        <taxon>Arundineae</taxon>
        <taxon>Arundo</taxon>
    </lineage>
</organism>
<proteinExistence type="predicted"/>
<name>A0A0A9D3C5_ARUDO</name>
<feature type="region of interest" description="Disordered" evidence="1">
    <location>
        <begin position="23"/>
        <end position="43"/>
    </location>
</feature>
<sequence length="67" mass="7607">MHQDAHEFLNFLLNEIVDILEKESSSTKDSPETTSPRKVSNGVAVDGVRKEPLITWVHKNFQVTKIT</sequence>
<evidence type="ECO:0008006" key="3">
    <source>
        <dbReference type="Google" id="ProtNLM"/>
    </source>
</evidence>
<protein>
    <recommendedName>
        <fullName evidence="3">USP domain-containing protein</fullName>
    </recommendedName>
</protein>
<dbReference type="EMBL" id="GBRH01216712">
    <property type="protein sequence ID" value="JAD81183.1"/>
    <property type="molecule type" value="Transcribed_RNA"/>
</dbReference>
<reference evidence="2" key="1">
    <citation type="submission" date="2014-09" db="EMBL/GenBank/DDBJ databases">
        <authorList>
            <person name="Magalhaes I.L.F."/>
            <person name="Oliveira U."/>
            <person name="Santos F.R."/>
            <person name="Vidigal T.H.D.A."/>
            <person name="Brescovit A.D."/>
            <person name="Santos A.J."/>
        </authorList>
    </citation>
    <scope>NUCLEOTIDE SEQUENCE</scope>
    <source>
        <tissue evidence="2">Shoot tissue taken approximately 20 cm above the soil surface</tissue>
    </source>
</reference>
<reference evidence="2" key="2">
    <citation type="journal article" date="2015" name="Data Brief">
        <title>Shoot transcriptome of the giant reed, Arundo donax.</title>
        <authorList>
            <person name="Barrero R.A."/>
            <person name="Guerrero F.D."/>
            <person name="Moolhuijzen P."/>
            <person name="Goolsby J.A."/>
            <person name="Tidwell J."/>
            <person name="Bellgard S.E."/>
            <person name="Bellgard M.I."/>
        </authorList>
    </citation>
    <scope>NUCLEOTIDE SEQUENCE</scope>
    <source>
        <tissue evidence="2">Shoot tissue taken approximately 20 cm above the soil surface</tissue>
    </source>
</reference>
<evidence type="ECO:0000313" key="2">
    <source>
        <dbReference type="EMBL" id="JAD81183.1"/>
    </source>
</evidence>
<evidence type="ECO:0000256" key="1">
    <source>
        <dbReference type="SAM" id="MobiDB-lite"/>
    </source>
</evidence>
<accession>A0A0A9D3C5</accession>
<dbReference type="AlphaFoldDB" id="A0A0A9D3C5"/>